<comment type="caution">
    <text evidence="3">The sequence shown here is derived from an EMBL/GenBank/DDBJ whole genome shotgun (WGS) entry which is preliminary data.</text>
</comment>
<evidence type="ECO:0000313" key="4">
    <source>
        <dbReference type="Proteomes" id="UP000502823"/>
    </source>
</evidence>
<dbReference type="PROSITE" id="PS50940">
    <property type="entry name" value="CHIT_BIND_II"/>
    <property type="match status" value="1"/>
</dbReference>
<proteinExistence type="predicted"/>
<evidence type="ECO:0000256" key="1">
    <source>
        <dbReference type="SAM" id="MobiDB-lite"/>
    </source>
</evidence>
<feature type="region of interest" description="Disordered" evidence="1">
    <location>
        <begin position="99"/>
        <end position="154"/>
    </location>
</feature>
<dbReference type="InterPro" id="IPR036508">
    <property type="entry name" value="Chitin-bd_dom_sf"/>
</dbReference>
<feature type="compositionally biased region" description="Polar residues" evidence="1">
    <location>
        <begin position="119"/>
        <end position="131"/>
    </location>
</feature>
<evidence type="ECO:0000313" key="3">
    <source>
        <dbReference type="EMBL" id="GFG39042.1"/>
    </source>
</evidence>
<dbReference type="EMBL" id="BLKM01000846">
    <property type="protein sequence ID" value="GFG39042.1"/>
    <property type="molecule type" value="Genomic_DNA"/>
</dbReference>
<gene>
    <name evidence="3" type="ORF">Cfor_09173</name>
</gene>
<name>A0A6L2Q6B6_COPFO</name>
<feature type="domain" description="Chitin-binding type-2" evidence="2">
    <location>
        <begin position="1"/>
        <end position="39"/>
    </location>
</feature>
<keyword evidence="4" id="KW-1185">Reference proteome</keyword>
<dbReference type="SUPFAM" id="SSF57625">
    <property type="entry name" value="Invertebrate chitin-binding proteins"/>
    <property type="match status" value="1"/>
</dbReference>
<dbReference type="OrthoDB" id="6379319at2759"/>
<dbReference type="AlphaFoldDB" id="A0A6L2Q6B6"/>
<dbReference type="GO" id="GO:0008061">
    <property type="term" value="F:chitin binding"/>
    <property type="evidence" value="ECO:0007669"/>
    <property type="project" value="InterPro"/>
</dbReference>
<reference evidence="4" key="1">
    <citation type="submission" date="2020-01" db="EMBL/GenBank/DDBJ databases">
        <title>Draft genome sequence of the Termite Coptotermes fromosanus.</title>
        <authorList>
            <person name="Itakura S."/>
            <person name="Yosikawa Y."/>
            <person name="Umezawa K."/>
        </authorList>
    </citation>
    <scope>NUCLEOTIDE SEQUENCE [LARGE SCALE GENOMIC DNA]</scope>
</reference>
<dbReference type="InterPro" id="IPR002557">
    <property type="entry name" value="Chitin-bd_dom"/>
</dbReference>
<protein>
    <recommendedName>
        <fullName evidence="2">Chitin-binding type-2 domain-containing protein</fullName>
    </recommendedName>
</protein>
<dbReference type="Proteomes" id="UP000502823">
    <property type="component" value="Unassembled WGS sequence"/>
</dbReference>
<sequence>MYHMCDLEARRFTHACPNGTLFQQRLMVCNHWYMVNCNRSELDYGANQLIGQRDKPFISPEEHLQHREPVEFFTRQQNAVSLQEESLVPDVTELKQKYSAVTGNGRLQDGTRDEGGHSLDSTSAAQDPSTNRRARNREINTSPHTPTPSDSYPSVYVRTLPAAYTNNPFFQSLLHRTTPSTPLKPTDTLVHSELQDNNSTAQLTESITFTDESYELGDITDAWVSHTQALTQQSSPGKTSDLDSRLGIPEVENIPASFTQEGFPDAYVNKPLLESVTKSDTLPLQTSIITQSIEQTSPQTNVNFSENEDDFGNTVELRLLDHRRMFFIPDSDEDIEDRQTGNTTVLSISVPEISHVMHFRYDIDVTSGHNLDCPRCYPGFLVPGTCHPCVIIR</sequence>
<feature type="compositionally biased region" description="Polar residues" evidence="1">
    <location>
        <begin position="139"/>
        <end position="152"/>
    </location>
</feature>
<accession>A0A6L2Q6B6</accession>
<dbReference type="GO" id="GO:0005576">
    <property type="term" value="C:extracellular region"/>
    <property type="evidence" value="ECO:0007669"/>
    <property type="project" value="InterPro"/>
</dbReference>
<dbReference type="InParanoid" id="A0A6L2Q6B6"/>
<evidence type="ECO:0000259" key="2">
    <source>
        <dbReference type="PROSITE" id="PS50940"/>
    </source>
</evidence>
<organism evidence="3 4">
    <name type="scientific">Coptotermes formosanus</name>
    <name type="common">Formosan subterranean termite</name>
    <dbReference type="NCBI Taxonomy" id="36987"/>
    <lineage>
        <taxon>Eukaryota</taxon>
        <taxon>Metazoa</taxon>
        <taxon>Ecdysozoa</taxon>
        <taxon>Arthropoda</taxon>
        <taxon>Hexapoda</taxon>
        <taxon>Insecta</taxon>
        <taxon>Pterygota</taxon>
        <taxon>Neoptera</taxon>
        <taxon>Polyneoptera</taxon>
        <taxon>Dictyoptera</taxon>
        <taxon>Blattodea</taxon>
        <taxon>Blattoidea</taxon>
        <taxon>Termitoidae</taxon>
        <taxon>Rhinotermitidae</taxon>
        <taxon>Coptotermes</taxon>
    </lineage>
</organism>